<feature type="non-terminal residue" evidence="3">
    <location>
        <position position="1"/>
    </location>
</feature>
<keyword evidence="4" id="KW-1185">Reference proteome</keyword>
<dbReference type="InterPro" id="IPR001394">
    <property type="entry name" value="Peptidase_C19_UCH"/>
</dbReference>
<dbReference type="InterPro" id="IPR028889">
    <property type="entry name" value="USP"/>
</dbReference>
<feature type="compositionally biased region" description="Polar residues" evidence="1">
    <location>
        <begin position="131"/>
        <end position="140"/>
    </location>
</feature>
<dbReference type="GO" id="GO:0005634">
    <property type="term" value="C:nucleus"/>
    <property type="evidence" value="ECO:0007669"/>
    <property type="project" value="TreeGrafter"/>
</dbReference>
<evidence type="ECO:0000256" key="1">
    <source>
        <dbReference type="SAM" id="MobiDB-lite"/>
    </source>
</evidence>
<feature type="region of interest" description="Disordered" evidence="1">
    <location>
        <begin position="124"/>
        <end position="161"/>
    </location>
</feature>
<dbReference type="InterPro" id="IPR038765">
    <property type="entry name" value="Papain-like_cys_pep_sf"/>
</dbReference>
<dbReference type="Pfam" id="PF00443">
    <property type="entry name" value="UCH"/>
    <property type="match status" value="1"/>
</dbReference>
<dbReference type="GO" id="GO:0016579">
    <property type="term" value="P:protein deubiquitination"/>
    <property type="evidence" value="ECO:0007669"/>
    <property type="project" value="InterPro"/>
</dbReference>
<dbReference type="GO" id="GO:0005829">
    <property type="term" value="C:cytosol"/>
    <property type="evidence" value="ECO:0007669"/>
    <property type="project" value="TreeGrafter"/>
</dbReference>
<evidence type="ECO:0000259" key="2">
    <source>
        <dbReference type="PROSITE" id="PS50235"/>
    </source>
</evidence>
<accession>A0A813H637</accession>
<protein>
    <recommendedName>
        <fullName evidence="2">USP domain-containing protein</fullName>
    </recommendedName>
</protein>
<dbReference type="CDD" id="cd02257">
    <property type="entry name" value="Peptidase_C19"/>
    <property type="match status" value="1"/>
</dbReference>
<feature type="domain" description="USP" evidence="2">
    <location>
        <begin position="219"/>
        <end position="568"/>
    </location>
</feature>
<organism evidence="3 4">
    <name type="scientific">Polarella glacialis</name>
    <name type="common">Dinoflagellate</name>
    <dbReference type="NCBI Taxonomy" id="89957"/>
    <lineage>
        <taxon>Eukaryota</taxon>
        <taxon>Sar</taxon>
        <taxon>Alveolata</taxon>
        <taxon>Dinophyceae</taxon>
        <taxon>Suessiales</taxon>
        <taxon>Suessiaceae</taxon>
        <taxon>Polarella</taxon>
    </lineage>
</organism>
<evidence type="ECO:0000313" key="4">
    <source>
        <dbReference type="Proteomes" id="UP000654075"/>
    </source>
</evidence>
<dbReference type="InterPro" id="IPR018200">
    <property type="entry name" value="USP_CS"/>
</dbReference>
<dbReference type="OMA" id="VEAKCEH"/>
<dbReference type="PANTHER" id="PTHR24006">
    <property type="entry name" value="UBIQUITIN CARBOXYL-TERMINAL HYDROLASE"/>
    <property type="match status" value="1"/>
</dbReference>
<feature type="compositionally biased region" description="Basic and acidic residues" evidence="1">
    <location>
        <begin position="148"/>
        <end position="161"/>
    </location>
</feature>
<evidence type="ECO:0000313" key="3">
    <source>
        <dbReference type="EMBL" id="CAE8633403.1"/>
    </source>
</evidence>
<gene>
    <name evidence="3" type="ORF">PGLA1383_LOCUS49299</name>
</gene>
<dbReference type="AlphaFoldDB" id="A0A813H637"/>
<dbReference type="OrthoDB" id="419330at2759"/>
<sequence length="568" mass="61328">MAAFGSALITCHRDGVEEKRETGALMVHMKHIFHVKRKRQKLQGNLAEAPELTEETTVRLRFLDGEIATVQLSDALVASSFLVECTVFWTAAEKQKSTSSSTSKLASSDSALAPSKMYRRSLQDDEFGGMSANNSLTPNSAWMGKMEASGDSRDSKKRSIDSKVVTTTPDKMGRFGNSGAMRRAPAPRSSLLAAPFGGARAAAPQDSSSYGGYRSSFSFGLQNLGNTCYLNAVTQALCSLREFVVDLSAMPQALPACESGSLFTRTVEILKQMNTPGGTAGPLSPARLREQIALASPMFRGHGQQDAHEFLLEYVNQLHDELLVARKGWISTRSDGLDEAPALATQLHFDSEVQKQLSCIQCHQSRDVCERFRDFSLDFSGNGGETCSLESMLSTYFDGELLEVKCEHCGASAAHMEKHLSEPPRVLVLHLKRFVPNFEKQCYDKQHQNVDIPTLLDLGHVLGCPPLGQTSPSPATSSAAAGKFGPCPSPPRLPARPLAAAEAVTPSPAKFGQGAVSSSSGPCYALRAIVSHEGSSPRSGHYVSYAQSESGAWRSYDDSLVRELPLGQ</sequence>
<dbReference type="InterPro" id="IPR050164">
    <property type="entry name" value="Peptidase_C19"/>
</dbReference>
<dbReference type="EMBL" id="CAJNNV010030755">
    <property type="protein sequence ID" value="CAE8633403.1"/>
    <property type="molecule type" value="Genomic_DNA"/>
</dbReference>
<proteinExistence type="predicted"/>
<dbReference type="PROSITE" id="PS00973">
    <property type="entry name" value="USP_2"/>
    <property type="match status" value="1"/>
</dbReference>
<dbReference type="SUPFAM" id="SSF54001">
    <property type="entry name" value="Cysteine proteinases"/>
    <property type="match status" value="1"/>
</dbReference>
<dbReference type="GO" id="GO:0004843">
    <property type="term" value="F:cysteine-type deubiquitinase activity"/>
    <property type="evidence" value="ECO:0007669"/>
    <property type="project" value="InterPro"/>
</dbReference>
<dbReference type="Gene3D" id="3.90.70.10">
    <property type="entry name" value="Cysteine proteinases"/>
    <property type="match status" value="1"/>
</dbReference>
<reference evidence="3" key="1">
    <citation type="submission" date="2021-02" db="EMBL/GenBank/DDBJ databases">
        <authorList>
            <person name="Dougan E. K."/>
            <person name="Rhodes N."/>
            <person name="Thang M."/>
            <person name="Chan C."/>
        </authorList>
    </citation>
    <scope>NUCLEOTIDE SEQUENCE</scope>
</reference>
<dbReference type="PROSITE" id="PS50235">
    <property type="entry name" value="USP_3"/>
    <property type="match status" value="1"/>
</dbReference>
<dbReference type="Proteomes" id="UP000654075">
    <property type="component" value="Unassembled WGS sequence"/>
</dbReference>
<name>A0A813H637_POLGL</name>
<comment type="caution">
    <text evidence="3">The sequence shown here is derived from an EMBL/GenBank/DDBJ whole genome shotgun (WGS) entry which is preliminary data.</text>
</comment>